<evidence type="ECO:0000313" key="2">
    <source>
        <dbReference type="EMBL" id="MFC7298721.1"/>
    </source>
</evidence>
<accession>A0ABW2J6R9</accession>
<name>A0ABW2J6R9_9BURK</name>
<dbReference type="Pfam" id="PF04341">
    <property type="entry name" value="DUF485"/>
    <property type="match status" value="1"/>
</dbReference>
<keyword evidence="1" id="KW-0472">Membrane</keyword>
<dbReference type="PANTHER" id="PTHR38441:SF1">
    <property type="entry name" value="MEMBRANE PROTEIN"/>
    <property type="match status" value="1"/>
</dbReference>
<evidence type="ECO:0000256" key="1">
    <source>
        <dbReference type="SAM" id="Phobius"/>
    </source>
</evidence>
<feature type="transmembrane region" description="Helical" evidence="1">
    <location>
        <begin position="74"/>
        <end position="96"/>
    </location>
</feature>
<dbReference type="PANTHER" id="PTHR38441">
    <property type="entry name" value="INTEGRAL MEMBRANE PROTEIN-RELATED"/>
    <property type="match status" value="1"/>
</dbReference>
<dbReference type="EMBL" id="JBHTCC010000002">
    <property type="protein sequence ID" value="MFC7298721.1"/>
    <property type="molecule type" value="Genomic_DNA"/>
</dbReference>
<keyword evidence="1" id="KW-1133">Transmembrane helix</keyword>
<sequence>MAANLVLKERELLSASRHTLRRQSCSSPGFRDLVQTKKRIVAPLLVVSLGFFFCLTLLAGFAKPLMSTKLAGSFNIGFLLILVAYLVCWVTAVLYVRAANQIFDKKVAAIMDAEPKGSNQS</sequence>
<keyword evidence="1" id="KW-0812">Transmembrane</keyword>
<dbReference type="RefSeq" id="WP_012078764.1">
    <property type="nucleotide sequence ID" value="NZ_JBHTCC010000002.1"/>
</dbReference>
<comment type="caution">
    <text evidence="2">The sequence shown here is derived from an EMBL/GenBank/DDBJ whole genome shotgun (WGS) entry which is preliminary data.</text>
</comment>
<feature type="transmembrane region" description="Helical" evidence="1">
    <location>
        <begin position="40"/>
        <end position="62"/>
    </location>
</feature>
<dbReference type="Proteomes" id="UP001596379">
    <property type="component" value="Unassembled WGS sequence"/>
</dbReference>
<proteinExistence type="predicted"/>
<gene>
    <name evidence="2" type="ORF">ACFQO0_09760</name>
</gene>
<reference evidence="3" key="1">
    <citation type="journal article" date="2019" name="Int. J. Syst. Evol. Microbiol.">
        <title>The Global Catalogue of Microorganisms (GCM) 10K type strain sequencing project: providing services to taxonomists for standard genome sequencing and annotation.</title>
        <authorList>
            <consortium name="The Broad Institute Genomics Platform"/>
            <consortium name="The Broad Institute Genome Sequencing Center for Infectious Disease"/>
            <person name="Wu L."/>
            <person name="Ma J."/>
        </authorList>
    </citation>
    <scope>NUCLEOTIDE SEQUENCE [LARGE SCALE GENOMIC DNA]</scope>
    <source>
        <strain evidence="3">CCUG 36956</strain>
    </source>
</reference>
<protein>
    <submittedName>
        <fullName evidence="2">DUF485 domain-containing protein</fullName>
    </submittedName>
</protein>
<dbReference type="InterPro" id="IPR007436">
    <property type="entry name" value="DUF485"/>
</dbReference>
<keyword evidence="3" id="KW-1185">Reference proteome</keyword>
<organism evidence="2 3">
    <name type="scientific">Herminiimonas aquatilis</name>
    <dbReference type="NCBI Taxonomy" id="345342"/>
    <lineage>
        <taxon>Bacteria</taxon>
        <taxon>Pseudomonadati</taxon>
        <taxon>Pseudomonadota</taxon>
        <taxon>Betaproteobacteria</taxon>
        <taxon>Burkholderiales</taxon>
        <taxon>Oxalobacteraceae</taxon>
        <taxon>Herminiimonas</taxon>
    </lineage>
</organism>
<evidence type="ECO:0000313" key="3">
    <source>
        <dbReference type="Proteomes" id="UP001596379"/>
    </source>
</evidence>